<evidence type="ECO:0000256" key="3">
    <source>
        <dbReference type="PIRSR" id="PIRSR602403-1"/>
    </source>
</evidence>
<evidence type="ECO:0000256" key="2">
    <source>
        <dbReference type="ARBA" id="ARBA00023004"/>
    </source>
</evidence>
<dbReference type="Gramene" id="OBART03G15050.1">
    <property type="protein sequence ID" value="OBART03G15050.1"/>
    <property type="gene ID" value="OBART03G15050"/>
</dbReference>
<dbReference type="InterPro" id="IPR017972">
    <property type="entry name" value="Cyt_P450_CS"/>
</dbReference>
<reference evidence="6" key="1">
    <citation type="journal article" date="2009" name="Rice">
        <title>De Novo Next Generation Sequencing of Plant Genomes.</title>
        <authorList>
            <person name="Rounsley S."/>
            <person name="Marri P.R."/>
            <person name="Yu Y."/>
            <person name="He R."/>
            <person name="Sisneros N."/>
            <person name="Goicoechea J.L."/>
            <person name="Lee S.J."/>
            <person name="Angelova A."/>
            <person name="Kudrna D."/>
            <person name="Luo M."/>
            <person name="Affourtit J."/>
            <person name="Desany B."/>
            <person name="Knight J."/>
            <person name="Niazi F."/>
            <person name="Egholm M."/>
            <person name="Wing R.A."/>
        </authorList>
    </citation>
    <scope>NUCLEOTIDE SEQUENCE [LARGE SCALE GENOMIC DNA]</scope>
    <source>
        <strain evidence="6">cv. IRGC 105608</strain>
    </source>
</reference>
<dbReference type="PANTHER" id="PTHR24286">
    <property type="entry name" value="CYTOCHROME P450 26"/>
    <property type="match status" value="1"/>
</dbReference>
<dbReference type="AlphaFoldDB" id="A0A0D3FHQ8"/>
<dbReference type="GO" id="GO:0016705">
    <property type="term" value="F:oxidoreductase activity, acting on paired donors, with incorporation or reduction of molecular oxygen"/>
    <property type="evidence" value="ECO:0007669"/>
    <property type="project" value="InterPro"/>
</dbReference>
<dbReference type="PaxDb" id="65489-OBART03G15050.1"/>
<evidence type="ECO:0000256" key="1">
    <source>
        <dbReference type="ARBA" id="ARBA00022723"/>
    </source>
</evidence>
<evidence type="ECO:0000256" key="5">
    <source>
        <dbReference type="SAM" id="MobiDB-lite"/>
    </source>
</evidence>
<accession>A0A0D3FHQ8</accession>
<feature type="compositionally biased region" description="Low complexity" evidence="5">
    <location>
        <begin position="42"/>
        <end position="56"/>
    </location>
</feature>
<dbReference type="Pfam" id="PF00067">
    <property type="entry name" value="p450"/>
    <property type="match status" value="1"/>
</dbReference>
<dbReference type="SUPFAM" id="SSF48264">
    <property type="entry name" value="Cytochrome P450"/>
    <property type="match status" value="1"/>
</dbReference>
<protein>
    <recommendedName>
        <fullName evidence="8">Cytochrome P450</fullName>
    </recommendedName>
</protein>
<keyword evidence="1 3" id="KW-0479">Metal-binding</keyword>
<dbReference type="STRING" id="65489.A0A0D3FHQ8"/>
<dbReference type="Proteomes" id="UP000026960">
    <property type="component" value="Chromosome 3"/>
</dbReference>
<dbReference type="PANTHER" id="PTHR24286:SF180">
    <property type="entry name" value="OS05G0211100 PROTEIN"/>
    <property type="match status" value="1"/>
</dbReference>
<evidence type="ECO:0008006" key="8">
    <source>
        <dbReference type="Google" id="ProtNLM"/>
    </source>
</evidence>
<feature type="region of interest" description="Disordered" evidence="5">
    <location>
        <begin position="42"/>
        <end position="66"/>
    </location>
</feature>
<evidence type="ECO:0000313" key="6">
    <source>
        <dbReference type="EnsemblPlants" id="OBART03G15050.1"/>
    </source>
</evidence>
<keyword evidence="4" id="KW-0503">Monooxygenase</keyword>
<dbReference type="InterPro" id="IPR036396">
    <property type="entry name" value="Cyt_P450_sf"/>
</dbReference>
<dbReference type="PRINTS" id="PR00465">
    <property type="entry name" value="EP450IV"/>
</dbReference>
<reference evidence="6" key="2">
    <citation type="submission" date="2015-03" db="UniProtKB">
        <authorList>
            <consortium name="EnsemblPlants"/>
        </authorList>
    </citation>
    <scope>IDENTIFICATION</scope>
</reference>
<dbReference type="EnsemblPlants" id="OBART03G15050.1">
    <property type="protein sequence ID" value="OBART03G15050.1"/>
    <property type="gene ID" value="OBART03G15050"/>
</dbReference>
<dbReference type="PROSITE" id="PS00086">
    <property type="entry name" value="CYTOCHROME_P450"/>
    <property type="match status" value="1"/>
</dbReference>
<dbReference type="InterPro" id="IPR001128">
    <property type="entry name" value="Cyt_P450"/>
</dbReference>
<organism evidence="6">
    <name type="scientific">Oryza barthii</name>
    <dbReference type="NCBI Taxonomy" id="65489"/>
    <lineage>
        <taxon>Eukaryota</taxon>
        <taxon>Viridiplantae</taxon>
        <taxon>Streptophyta</taxon>
        <taxon>Embryophyta</taxon>
        <taxon>Tracheophyta</taxon>
        <taxon>Spermatophyta</taxon>
        <taxon>Magnoliopsida</taxon>
        <taxon>Liliopsida</taxon>
        <taxon>Poales</taxon>
        <taxon>Poaceae</taxon>
        <taxon>BOP clade</taxon>
        <taxon>Oryzoideae</taxon>
        <taxon>Oryzeae</taxon>
        <taxon>Oryzinae</taxon>
        <taxon>Oryza</taxon>
    </lineage>
</organism>
<evidence type="ECO:0000256" key="4">
    <source>
        <dbReference type="RuleBase" id="RU000461"/>
    </source>
</evidence>
<dbReference type="GO" id="GO:0005783">
    <property type="term" value="C:endoplasmic reticulum"/>
    <property type="evidence" value="ECO:0007669"/>
    <property type="project" value="TreeGrafter"/>
</dbReference>
<dbReference type="Gene3D" id="1.10.630.10">
    <property type="entry name" value="Cytochrome P450"/>
    <property type="match status" value="1"/>
</dbReference>
<comment type="cofactor">
    <cofactor evidence="3">
        <name>heme</name>
        <dbReference type="ChEBI" id="CHEBI:30413"/>
    </cofactor>
</comment>
<dbReference type="GO" id="GO:0016126">
    <property type="term" value="P:sterol biosynthetic process"/>
    <property type="evidence" value="ECO:0007669"/>
    <property type="project" value="TreeGrafter"/>
</dbReference>
<feature type="binding site" description="axial binding residue" evidence="3">
    <location>
        <position position="228"/>
    </location>
    <ligand>
        <name>heme</name>
        <dbReference type="ChEBI" id="CHEBI:30413"/>
    </ligand>
    <ligandPart>
        <name>Fe</name>
        <dbReference type="ChEBI" id="CHEBI:18248"/>
    </ligandPart>
</feature>
<keyword evidence="2 3" id="KW-0408">Iron</keyword>
<evidence type="ECO:0000313" key="7">
    <source>
        <dbReference type="Proteomes" id="UP000026960"/>
    </source>
</evidence>
<keyword evidence="7" id="KW-1185">Reference proteome</keyword>
<dbReference type="InterPro" id="IPR002403">
    <property type="entry name" value="Cyt_P450_E_grp-IV"/>
</dbReference>
<dbReference type="GO" id="GO:0005506">
    <property type="term" value="F:iron ion binding"/>
    <property type="evidence" value="ECO:0007669"/>
    <property type="project" value="InterPro"/>
</dbReference>
<dbReference type="GO" id="GO:0020037">
    <property type="term" value="F:heme binding"/>
    <property type="evidence" value="ECO:0007669"/>
    <property type="project" value="InterPro"/>
</dbReference>
<proteinExistence type="inferred from homology"/>
<dbReference type="GO" id="GO:0004497">
    <property type="term" value="F:monooxygenase activity"/>
    <property type="evidence" value="ECO:0007669"/>
    <property type="project" value="UniProtKB-KW"/>
</dbReference>
<comment type="similarity">
    <text evidence="4">Belongs to the cytochrome P450 family.</text>
</comment>
<dbReference type="eggNOG" id="KOG0684">
    <property type="taxonomic scope" value="Eukaryota"/>
</dbReference>
<name>A0A0D3FHQ8_9ORYZ</name>
<dbReference type="HOGENOM" id="CLU_1181762_0_0_1"/>
<sequence>MLTVTLLDAHLARCSSARHLLQIHAQFVASGAAPAVAEPATTTCCSASSTPGTRTAAPRRRAGGGRRDARIGALRGAVHELQHQHVDRRARLLTHPEHLRAAVREQEELVLVRHRHGGDVVDHDALQRMGHLHRCVKETLRLHPPSLMLLRHARRSFVVRTRGSGDAEYEVPAGHTVASPMVIHNALPHVYEDAGSFDPGRFGPAREEYRAYAADHAYTVFGGGRHACVGEALSR</sequence>
<keyword evidence="3 4" id="KW-0349">Heme</keyword>
<keyword evidence="4" id="KW-0560">Oxidoreductase</keyword>